<reference evidence="2 3" key="1">
    <citation type="submission" date="2019-05" db="EMBL/GenBank/DDBJ databases">
        <authorList>
            <person name="Qu J.-H."/>
        </authorList>
    </citation>
    <scope>NUCLEOTIDE SEQUENCE [LARGE SCALE GENOMIC DNA]</scope>
    <source>
        <strain evidence="2 3">T17</strain>
    </source>
</reference>
<sequence>MNSRFIKAGFVLAAMLTLGTRIDSIAQKSEKGFVSIFDGKTLKGWDGDPKYWRVENGNLVGEITPETLLKTNSFIIWKGGEPADFELKGSFKIAKDGNSGINYRSEQLTDVPFALKGYQADIDGKVNYTGQNYEERKRTTLAYRGQKTVIKPYTGEKTPEALRAGIKANAWTGFEVVGSLGSSDSLKTLIKSEDWNTFHLVIKGNHLQHYINDVLMSDVTDNDTVNGAKKGLLGVQVHVGPPMKVEYKDLRIKQL</sequence>
<dbReference type="InterPro" id="IPR010496">
    <property type="entry name" value="AL/BT2_dom"/>
</dbReference>
<dbReference type="GO" id="GO:0016787">
    <property type="term" value="F:hydrolase activity"/>
    <property type="evidence" value="ECO:0007669"/>
    <property type="project" value="InterPro"/>
</dbReference>
<dbReference type="AlphaFoldDB" id="A0A5R9KRA4"/>
<evidence type="ECO:0000313" key="2">
    <source>
        <dbReference type="EMBL" id="TLU98792.1"/>
    </source>
</evidence>
<dbReference type="Gene3D" id="2.60.120.560">
    <property type="entry name" value="Exo-inulinase, domain 1"/>
    <property type="match status" value="1"/>
</dbReference>
<keyword evidence="3" id="KW-1185">Reference proteome</keyword>
<dbReference type="Proteomes" id="UP000306402">
    <property type="component" value="Unassembled WGS sequence"/>
</dbReference>
<comment type="caution">
    <text evidence="2">The sequence shown here is derived from an EMBL/GenBank/DDBJ whole genome shotgun (WGS) entry which is preliminary data.</text>
</comment>
<proteinExistence type="predicted"/>
<evidence type="ECO:0000313" key="3">
    <source>
        <dbReference type="Proteomes" id="UP000306402"/>
    </source>
</evidence>
<organism evidence="2 3">
    <name type="scientific">Dyadobacter luticola</name>
    <dbReference type="NCBI Taxonomy" id="1979387"/>
    <lineage>
        <taxon>Bacteria</taxon>
        <taxon>Pseudomonadati</taxon>
        <taxon>Bacteroidota</taxon>
        <taxon>Cytophagia</taxon>
        <taxon>Cytophagales</taxon>
        <taxon>Spirosomataceae</taxon>
        <taxon>Dyadobacter</taxon>
    </lineage>
</organism>
<dbReference type="OrthoDB" id="929868at2"/>
<name>A0A5R9KRA4_9BACT</name>
<gene>
    <name evidence="2" type="ORF">FEN17_19525</name>
</gene>
<feature type="domain" description="3-keto-alpha-glucoside-1,2-lyase/3-keto-2-hydroxy-glucal hydratase" evidence="1">
    <location>
        <begin position="32"/>
        <end position="253"/>
    </location>
</feature>
<evidence type="ECO:0000259" key="1">
    <source>
        <dbReference type="Pfam" id="PF06439"/>
    </source>
</evidence>
<dbReference type="EMBL" id="VCEJ01000005">
    <property type="protein sequence ID" value="TLU98792.1"/>
    <property type="molecule type" value="Genomic_DNA"/>
</dbReference>
<dbReference type="Pfam" id="PF06439">
    <property type="entry name" value="3keto-disac_hyd"/>
    <property type="match status" value="1"/>
</dbReference>
<protein>
    <submittedName>
        <fullName evidence="2">DUF1080 domain-containing protein</fullName>
    </submittedName>
</protein>
<accession>A0A5R9KRA4</accession>